<keyword evidence="1" id="KW-0472">Membrane</keyword>
<feature type="transmembrane region" description="Helical" evidence="1">
    <location>
        <begin position="65"/>
        <end position="85"/>
    </location>
</feature>
<evidence type="ECO:0000313" key="2">
    <source>
        <dbReference type="EMBL" id="REK70098.1"/>
    </source>
</evidence>
<name>A0A371P3F0_9ACTN</name>
<reference evidence="2 3" key="1">
    <citation type="submission" date="2018-08" db="EMBL/GenBank/DDBJ databases">
        <title>Aeromicrobium sp. M2KJ-4, whole genome shotgun sequence.</title>
        <authorList>
            <person name="Tuo L."/>
        </authorList>
    </citation>
    <scope>NUCLEOTIDE SEQUENCE [LARGE SCALE GENOMIC DNA]</scope>
    <source>
        <strain evidence="2 3">M2KJ-4</strain>
    </source>
</reference>
<organism evidence="2 3">
    <name type="scientific">Aeromicrobium endophyticum</name>
    <dbReference type="NCBI Taxonomy" id="2292704"/>
    <lineage>
        <taxon>Bacteria</taxon>
        <taxon>Bacillati</taxon>
        <taxon>Actinomycetota</taxon>
        <taxon>Actinomycetes</taxon>
        <taxon>Propionibacteriales</taxon>
        <taxon>Nocardioidaceae</taxon>
        <taxon>Aeromicrobium</taxon>
    </lineage>
</organism>
<keyword evidence="1" id="KW-0812">Transmembrane</keyword>
<evidence type="ECO:0000256" key="1">
    <source>
        <dbReference type="SAM" id="Phobius"/>
    </source>
</evidence>
<accession>A0A371P3F0</accession>
<keyword evidence="1" id="KW-1133">Transmembrane helix</keyword>
<feature type="transmembrane region" description="Helical" evidence="1">
    <location>
        <begin position="97"/>
        <end position="118"/>
    </location>
</feature>
<protein>
    <submittedName>
        <fullName evidence="2">Uncharacterized protein</fullName>
    </submittedName>
</protein>
<dbReference type="OrthoDB" id="5071496at2"/>
<keyword evidence="3" id="KW-1185">Reference proteome</keyword>
<dbReference type="EMBL" id="QUBR01000002">
    <property type="protein sequence ID" value="REK70098.1"/>
    <property type="molecule type" value="Genomic_DNA"/>
</dbReference>
<gene>
    <name evidence="2" type="ORF">DX116_13060</name>
</gene>
<dbReference type="Proteomes" id="UP000265581">
    <property type="component" value="Unassembled WGS sequence"/>
</dbReference>
<feature type="transmembrane region" description="Helical" evidence="1">
    <location>
        <begin position="124"/>
        <end position="144"/>
    </location>
</feature>
<dbReference type="AlphaFoldDB" id="A0A371P3F0"/>
<proteinExistence type="predicted"/>
<comment type="caution">
    <text evidence="2">The sequence shown here is derived from an EMBL/GenBank/DDBJ whole genome shotgun (WGS) entry which is preliminary data.</text>
</comment>
<evidence type="ECO:0000313" key="3">
    <source>
        <dbReference type="Proteomes" id="UP000265581"/>
    </source>
</evidence>
<sequence>MGFSPWGLLVGLVVLAPNLLLVWFPPTSPVPAARVPRPLGLLERSGQAMCLVVPVITRPGELDPWWAPVVMVALISYYALWARYLHSGRAWVELYRPTLAVPVPMAVAPVVAFLAAAAWLSNPWIAAAAVVLAAGHIPAAVLIARAATSR</sequence>